<evidence type="ECO:0000313" key="2">
    <source>
        <dbReference type="EMBL" id="RPA70647.1"/>
    </source>
</evidence>
<dbReference type="AlphaFoldDB" id="A0A3N4H9I2"/>
<feature type="region of interest" description="Disordered" evidence="1">
    <location>
        <begin position="1"/>
        <end position="161"/>
    </location>
</feature>
<reference evidence="2 3" key="1">
    <citation type="journal article" date="2018" name="Nat. Ecol. Evol.">
        <title>Pezizomycetes genomes reveal the molecular basis of ectomycorrhizal truffle lifestyle.</title>
        <authorList>
            <person name="Murat C."/>
            <person name="Payen T."/>
            <person name="Noel B."/>
            <person name="Kuo A."/>
            <person name="Morin E."/>
            <person name="Chen J."/>
            <person name="Kohler A."/>
            <person name="Krizsan K."/>
            <person name="Balestrini R."/>
            <person name="Da Silva C."/>
            <person name="Montanini B."/>
            <person name="Hainaut M."/>
            <person name="Levati E."/>
            <person name="Barry K.W."/>
            <person name="Belfiori B."/>
            <person name="Cichocki N."/>
            <person name="Clum A."/>
            <person name="Dockter R.B."/>
            <person name="Fauchery L."/>
            <person name="Guy J."/>
            <person name="Iotti M."/>
            <person name="Le Tacon F."/>
            <person name="Lindquist E.A."/>
            <person name="Lipzen A."/>
            <person name="Malagnac F."/>
            <person name="Mello A."/>
            <person name="Molinier V."/>
            <person name="Miyauchi S."/>
            <person name="Poulain J."/>
            <person name="Riccioni C."/>
            <person name="Rubini A."/>
            <person name="Sitrit Y."/>
            <person name="Splivallo R."/>
            <person name="Traeger S."/>
            <person name="Wang M."/>
            <person name="Zifcakova L."/>
            <person name="Wipf D."/>
            <person name="Zambonelli A."/>
            <person name="Paolocci F."/>
            <person name="Nowrousian M."/>
            <person name="Ottonello S."/>
            <person name="Baldrian P."/>
            <person name="Spatafora J.W."/>
            <person name="Henrissat B."/>
            <person name="Nagy L.G."/>
            <person name="Aury J.M."/>
            <person name="Wincker P."/>
            <person name="Grigoriev I.V."/>
            <person name="Bonfante P."/>
            <person name="Martin F.M."/>
        </authorList>
    </citation>
    <scope>NUCLEOTIDE SEQUENCE [LARGE SCALE GENOMIC DNA]</scope>
    <source>
        <strain evidence="2 3">RN42</strain>
    </source>
</reference>
<feature type="compositionally biased region" description="Acidic residues" evidence="1">
    <location>
        <begin position="267"/>
        <end position="285"/>
    </location>
</feature>
<feature type="compositionally biased region" description="Polar residues" evidence="1">
    <location>
        <begin position="249"/>
        <end position="266"/>
    </location>
</feature>
<feature type="compositionally biased region" description="Low complexity" evidence="1">
    <location>
        <begin position="49"/>
        <end position="74"/>
    </location>
</feature>
<feature type="compositionally biased region" description="Low complexity" evidence="1">
    <location>
        <begin position="125"/>
        <end position="134"/>
    </location>
</feature>
<feature type="region of interest" description="Disordered" evidence="1">
    <location>
        <begin position="465"/>
        <end position="494"/>
    </location>
</feature>
<protein>
    <submittedName>
        <fullName evidence="2">Uncharacterized protein</fullName>
    </submittedName>
</protein>
<proteinExistence type="predicted"/>
<accession>A0A3N4H9I2</accession>
<feature type="compositionally biased region" description="Polar residues" evidence="1">
    <location>
        <begin position="93"/>
        <end position="107"/>
    </location>
</feature>
<feature type="compositionally biased region" description="Basic and acidic residues" evidence="1">
    <location>
        <begin position="465"/>
        <end position="478"/>
    </location>
</feature>
<dbReference type="Proteomes" id="UP000275078">
    <property type="component" value="Unassembled WGS sequence"/>
</dbReference>
<feature type="non-terminal residue" evidence="2">
    <location>
        <position position="1"/>
    </location>
</feature>
<gene>
    <name evidence="2" type="ORF">BJ508DRAFT_316343</name>
</gene>
<keyword evidence="3" id="KW-1185">Reference proteome</keyword>
<evidence type="ECO:0000313" key="3">
    <source>
        <dbReference type="Proteomes" id="UP000275078"/>
    </source>
</evidence>
<sequence>NFPATAKKAVVVPPDAPETQPSPRSTRNSKRIQKTAAAADPPAPLPTDGTQATSSSTSSQGTAGKQTALPGSKAAPKKGPPSRLKVNDPKAVQQDQTPSTGRVTTRSALAAPEPVPTTEVQVRPTTKSSSRKTSQQAPKRPPKKKESKPLPSEPDIGDGTANATQLEDTLARALQVRDADKTPAQRKSEAAAAARYAELYGGLSSMVALKAYCANMEKSFASEVLQRKPEYVLRRMALRTLVTGQPFSVSGKSLPSSASPQVNVSENGEDENGAPDNMDESDGDVSDTGSTVSDIFLPKKYYTGTKDRYDIGPEACNGVKTQYGKILDTRQLEDVFPLIAGDSPIDQQSKCVLFPLVSAWWFIRLGTYITDSEFDEFIAGCSMFGDVDEKLFLKFDLFDKEIFYLTASWLNFELASWFVRGASLRNLWTRRHLYSIRAFGYMATEWSRWTEATLREFNREQYEANLEKKRSQKSKEEMLDAPSSRHSSRSHVSELTPIPADLEDAPVSNDSDIIANQLQSDLKTTDANPPSEDPAPALASSAVPTASKKRKGISREMASLGVSPSDLVELDGPRKRRSRAA</sequence>
<evidence type="ECO:0000256" key="1">
    <source>
        <dbReference type="SAM" id="MobiDB-lite"/>
    </source>
</evidence>
<name>A0A3N4H9I2_ASCIM</name>
<dbReference type="EMBL" id="ML120166">
    <property type="protein sequence ID" value="RPA70647.1"/>
    <property type="molecule type" value="Genomic_DNA"/>
</dbReference>
<organism evidence="2 3">
    <name type="scientific">Ascobolus immersus RN42</name>
    <dbReference type="NCBI Taxonomy" id="1160509"/>
    <lineage>
        <taxon>Eukaryota</taxon>
        <taxon>Fungi</taxon>
        <taxon>Dikarya</taxon>
        <taxon>Ascomycota</taxon>
        <taxon>Pezizomycotina</taxon>
        <taxon>Pezizomycetes</taxon>
        <taxon>Pezizales</taxon>
        <taxon>Ascobolaceae</taxon>
        <taxon>Ascobolus</taxon>
    </lineage>
</organism>
<feature type="region of interest" description="Disordered" evidence="1">
    <location>
        <begin position="249"/>
        <end position="291"/>
    </location>
</feature>
<feature type="region of interest" description="Disordered" evidence="1">
    <location>
        <begin position="521"/>
        <end position="581"/>
    </location>
</feature>